<evidence type="ECO:0000256" key="2">
    <source>
        <dbReference type="ARBA" id="ARBA00022729"/>
    </source>
</evidence>
<reference evidence="7" key="1">
    <citation type="journal article" date="2019" name="Int. J. Syst. Evol. Microbiol.">
        <title>The Global Catalogue of Microorganisms (GCM) 10K type strain sequencing project: providing services to taxonomists for standard genome sequencing and annotation.</title>
        <authorList>
            <consortium name="The Broad Institute Genomics Platform"/>
            <consortium name="The Broad Institute Genome Sequencing Center for Infectious Disease"/>
            <person name="Wu L."/>
            <person name="Ma J."/>
        </authorList>
    </citation>
    <scope>NUCLEOTIDE SEQUENCE [LARGE SCALE GENOMIC DNA]</scope>
    <source>
        <strain evidence="7">JCM 18063</strain>
    </source>
</reference>
<evidence type="ECO:0000256" key="4">
    <source>
        <dbReference type="ARBA" id="ARBA00023239"/>
    </source>
</evidence>
<organism evidence="6 7">
    <name type="scientific">Isoptericola chiayiensis</name>
    <dbReference type="NCBI Taxonomy" id="579446"/>
    <lineage>
        <taxon>Bacteria</taxon>
        <taxon>Bacillati</taxon>
        <taxon>Actinomycetota</taxon>
        <taxon>Actinomycetes</taxon>
        <taxon>Micrococcales</taxon>
        <taxon>Promicromonosporaceae</taxon>
        <taxon>Isoptericola</taxon>
    </lineage>
</organism>
<dbReference type="Pfam" id="PF07940">
    <property type="entry name" value="Hepar_II_III_C"/>
    <property type="match status" value="1"/>
</dbReference>
<gene>
    <name evidence="6" type="ORF">GCM10023216_04930</name>
</gene>
<dbReference type="InterPro" id="IPR008929">
    <property type="entry name" value="Chondroitin_lyas"/>
</dbReference>
<comment type="subcellular location">
    <subcellularLocation>
        <location evidence="1">Periplasm</location>
    </subcellularLocation>
</comment>
<keyword evidence="4" id="KW-0456">Lyase</keyword>
<dbReference type="Proteomes" id="UP001500956">
    <property type="component" value="Unassembled WGS sequence"/>
</dbReference>
<evidence type="ECO:0000256" key="1">
    <source>
        <dbReference type="ARBA" id="ARBA00004418"/>
    </source>
</evidence>
<keyword evidence="2" id="KW-0732">Signal</keyword>
<evidence type="ECO:0000313" key="6">
    <source>
        <dbReference type="EMBL" id="GAA4719312.1"/>
    </source>
</evidence>
<dbReference type="Gene3D" id="1.50.10.100">
    <property type="entry name" value="Chondroitin AC/alginate lyase"/>
    <property type="match status" value="1"/>
</dbReference>
<name>A0ABP8Y3N9_9MICO</name>
<dbReference type="PANTHER" id="PTHR39210:SF1">
    <property type="entry name" value="HEPARIN-SULFATE LYASE"/>
    <property type="match status" value="1"/>
</dbReference>
<evidence type="ECO:0000259" key="5">
    <source>
        <dbReference type="Pfam" id="PF07940"/>
    </source>
</evidence>
<sequence>MEYVHHQGVDRLEAVASKQFAYDGGHLEHSPDYHRLLLGSFLDAMDDGLLDSADARERIVRAAEVMGWFIRPDRRTVEIGDSPARRVPPRGRTFSTPHTQFLASSGRAGIPNPEEMLILKESGYGFVRSPQPKGTDDHLGAGYLSFMAGFHSRTHKHCDDLSVTWFDREQEILIDSGRFGYLDPLPRDSPDRLKGFYYGRPERQYVESVVAHNTVQFDRQDHDRRNRAPYGSALSFGQKRDGQFRIVGRVDHGDWVHHRTVTLCPGEWLLVDDFVQVTSSSKHSFVVWWNLAEAFDRPTISNDRVEFSMGRKSGTLSVISLSGDELVEPVRGQSVPLRGWRSASDYEFTPSWSMGHRVTASSEHRFETLLAFDEDAWRRPSTAFDDDSPSV</sequence>
<feature type="domain" description="Heparinase II/III-like C-terminal" evidence="5">
    <location>
        <begin position="119"/>
        <end position="321"/>
    </location>
</feature>
<evidence type="ECO:0000313" key="7">
    <source>
        <dbReference type="Proteomes" id="UP001500956"/>
    </source>
</evidence>
<accession>A0ABP8Y3N9</accession>
<dbReference type="InterPro" id="IPR012480">
    <property type="entry name" value="Hepar_II_III_C"/>
</dbReference>
<dbReference type="SUPFAM" id="SSF48230">
    <property type="entry name" value="Chondroitin AC/alginate lyase"/>
    <property type="match status" value="1"/>
</dbReference>
<dbReference type="Gene3D" id="2.70.98.70">
    <property type="match status" value="1"/>
</dbReference>
<dbReference type="PANTHER" id="PTHR39210">
    <property type="entry name" value="HEPARIN-SULFATE LYASE"/>
    <property type="match status" value="1"/>
</dbReference>
<keyword evidence="7" id="KW-1185">Reference proteome</keyword>
<evidence type="ECO:0000256" key="3">
    <source>
        <dbReference type="ARBA" id="ARBA00022764"/>
    </source>
</evidence>
<keyword evidence="3" id="KW-0574">Periplasm</keyword>
<protein>
    <recommendedName>
        <fullName evidence="5">Heparinase II/III-like C-terminal domain-containing protein</fullName>
    </recommendedName>
</protein>
<comment type="caution">
    <text evidence="6">The sequence shown here is derived from an EMBL/GenBank/DDBJ whole genome shotgun (WGS) entry which is preliminary data.</text>
</comment>
<dbReference type="EMBL" id="BAABID010000004">
    <property type="protein sequence ID" value="GAA4719312.1"/>
    <property type="molecule type" value="Genomic_DNA"/>
</dbReference>
<proteinExistence type="predicted"/>